<keyword evidence="1" id="KW-1133">Transmembrane helix</keyword>
<keyword evidence="3" id="KW-1185">Reference proteome</keyword>
<keyword evidence="1" id="KW-0472">Membrane</keyword>
<evidence type="ECO:0000313" key="3">
    <source>
        <dbReference type="Proteomes" id="UP000054709"/>
    </source>
</evidence>
<feature type="transmembrane region" description="Helical" evidence="1">
    <location>
        <begin position="12"/>
        <end position="30"/>
    </location>
</feature>
<reference evidence="2 3" key="1">
    <citation type="journal article" date="2015" name="Int. Biodeterior. Biodegradation">
        <title>Physiological and genetic screening methods for the isolation of methyl tert-butyl ether-degrading bacteria for bioremediation purposes.</title>
        <authorList>
            <person name="Guisado I.M."/>
            <person name="Purswani J."/>
            <person name="Gonzalez Lopez J."/>
            <person name="Pozo C."/>
        </authorList>
    </citation>
    <scope>NUCLEOTIDE SEQUENCE [LARGE SCALE GENOMIC DNA]</scope>
    <source>
        <strain evidence="2 3">SH7</strain>
    </source>
</reference>
<name>A0A0W1AQX6_9BACL</name>
<protein>
    <submittedName>
        <fullName evidence="2">Uncharacterized protein</fullName>
    </submittedName>
</protein>
<dbReference type="Proteomes" id="UP000054709">
    <property type="component" value="Unassembled WGS sequence"/>
</dbReference>
<dbReference type="RefSeq" id="WP_060626397.1">
    <property type="nucleotide sequence ID" value="NZ_LCZJ02000042.1"/>
</dbReference>
<dbReference type="EMBL" id="LCZJ02000042">
    <property type="protein sequence ID" value="KTD83751.1"/>
    <property type="molecule type" value="Genomic_DNA"/>
</dbReference>
<evidence type="ECO:0000313" key="2">
    <source>
        <dbReference type="EMBL" id="KTD83751.1"/>
    </source>
</evidence>
<keyword evidence="1" id="KW-0812">Transmembrane</keyword>
<dbReference type="OrthoDB" id="9982805at2"/>
<proteinExistence type="predicted"/>
<accession>A0A0W1AQX6</accession>
<sequence length="100" mass="11993">MKNIGMIKKKRSVQGFFLLLIIFIIYYFFITSSNVSIVTIDKKMIEHNKNYIEVKFEGGMTKDIKVPKIVWPLIQENKTYLLKYRYNLIREPFLVKIQEV</sequence>
<evidence type="ECO:0000256" key="1">
    <source>
        <dbReference type="SAM" id="Phobius"/>
    </source>
</evidence>
<dbReference type="AlphaFoldDB" id="A0A0W1AQX6"/>
<organism evidence="2 3">
    <name type="scientific">Paenibacillus etheri</name>
    <dbReference type="NCBI Taxonomy" id="1306852"/>
    <lineage>
        <taxon>Bacteria</taxon>
        <taxon>Bacillati</taxon>
        <taxon>Bacillota</taxon>
        <taxon>Bacilli</taxon>
        <taxon>Bacillales</taxon>
        <taxon>Paenibacillaceae</taxon>
        <taxon>Paenibacillus</taxon>
    </lineage>
</organism>
<comment type="caution">
    <text evidence="2">The sequence shown here is derived from an EMBL/GenBank/DDBJ whole genome shotgun (WGS) entry which is preliminary data.</text>
</comment>
<gene>
    <name evidence="2" type="ORF">UQ64_29290</name>
</gene>